<organism evidence="2">
    <name type="scientific">Singulisphaera sp. Ch08</name>
    <dbReference type="NCBI Taxonomy" id="3120278"/>
    <lineage>
        <taxon>Bacteria</taxon>
        <taxon>Pseudomonadati</taxon>
        <taxon>Planctomycetota</taxon>
        <taxon>Planctomycetia</taxon>
        <taxon>Isosphaerales</taxon>
        <taxon>Isosphaeraceae</taxon>
        <taxon>Singulisphaera</taxon>
    </lineage>
</organism>
<gene>
    <name evidence="2" type="ORF">V5E97_04215</name>
</gene>
<feature type="compositionally biased region" description="Polar residues" evidence="1">
    <location>
        <begin position="53"/>
        <end position="63"/>
    </location>
</feature>
<reference evidence="2" key="1">
    <citation type="submission" date="2024-05" db="EMBL/GenBank/DDBJ databases">
        <title>Planctomycetes of the genus Singulisphaera possess chitinolytic capabilities.</title>
        <authorList>
            <person name="Ivanova A."/>
        </authorList>
    </citation>
    <scope>NUCLEOTIDE SEQUENCE</scope>
    <source>
        <strain evidence="2">Ch08T</strain>
    </source>
</reference>
<dbReference type="EMBL" id="CP155447">
    <property type="protein sequence ID" value="XBH05231.1"/>
    <property type="molecule type" value="Genomic_DNA"/>
</dbReference>
<proteinExistence type="predicted"/>
<name>A0AAU7CJ94_9BACT</name>
<evidence type="ECO:0000256" key="1">
    <source>
        <dbReference type="SAM" id="MobiDB-lite"/>
    </source>
</evidence>
<dbReference type="RefSeq" id="WP_406698039.1">
    <property type="nucleotide sequence ID" value="NZ_CP155447.1"/>
</dbReference>
<feature type="region of interest" description="Disordered" evidence="1">
    <location>
        <begin position="52"/>
        <end position="78"/>
    </location>
</feature>
<protein>
    <submittedName>
        <fullName evidence="2">Uncharacterized protein</fullName>
    </submittedName>
</protein>
<accession>A0AAU7CJ94</accession>
<sequence>MFTMTVYAIGRTVIARGQSREKEGWEDTLIRLHRGTLPPGEPPRRVIGMTYHEGQTGSPTNMVTLGHGGPTPDETIDQPLLVHTAPPQF</sequence>
<evidence type="ECO:0000313" key="2">
    <source>
        <dbReference type="EMBL" id="XBH05231.1"/>
    </source>
</evidence>
<dbReference type="AlphaFoldDB" id="A0AAU7CJ94"/>